<evidence type="ECO:0000256" key="1">
    <source>
        <dbReference type="SAM" id="MobiDB-lite"/>
    </source>
</evidence>
<dbReference type="AlphaFoldDB" id="A0A7Y9UVJ4"/>
<dbReference type="Proteomes" id="UP000540656">
    <property type="component" value="Unassembled WGS sequence"/>
</dbReference>
<gene>
    <name evidence="2" type="ORF">BJ980_000433</name>
</gene>
<proteinExistence type="predicted"/>
<dbReference type="EMBL" id="JACCAA010000001">
    <property type="protein sequence ID" value="NYG57510.1"/>
    <property type="molecule type" value="Genomic_DNA"/>
</dbReference>
<reference evidence="2 3" key="1">
    <citation type="submission" date="2020-07" db="EMBL/GenBank/DDBJ databases">
        <title>Sequencing the genomes of 1000 actinobacteria strains.</title>
        <authorList>
            <person name="Klenk H.-P."/>
        </authorList>
    </citation>
    <scope>NUCLEOTIDE SEQUENCE [LARGE SCALE GENOMIC DNA]</scope>
    <source>
        <strain evidence="2 3">DSM 23819</strain>
    </source>
</reference>
<keyword evidence="3" id="KW-1185">Reference proteome</keyword>
<sequence>MNGILCDTTAASDKRQPAHRPGVGRRVEGREGVILIHCHKRYTSQRHNRFHSLFQISPGQAEMVFSDTMTRATRNKLRAFVTAAAVAAVCLNQTSATSSTPTSSADPEAPVIHIDGKEKQRPELEKLLERGKTAGLTDLGAVQNWLDSQSEGPTVQSSSEPVLDDLDVATLTDLLGVAEDLKMGLLHE</sequence>
<evidence type="ECO:0000313" key="3">
    <source>
        <dbReference type="Proteomes" id="UP000540656"/>
    </source>
</evidence>
<dbReference type="RefSeq" id="WP_179500396.1">
    <property type="nucleotide sequence ID" value="NZ_JACCAA010000001.1"/>
</dbReference>
<feature type="region of interest" description="Disordered" evidence="1">
    <location>
        <begin position="1"/>
        <end position="24"/>
    </location>
</feature>
<protein>
    <submittedName>
        <fullName evidence="2">Uncharacterized protein</fullName>
    </submittedName>
</protein>
<name>A0A7Y9UVJ4_9ACTN</name>
<organism evidence="2 3">
    <name type="scientific">Nocardioides daedukensis</name>
    <dbReference type="NCBI Taxonomy" id="634462"/>
    <lineage>
        <taxon>Bacteria</taxon>
        <taxon>Bacillati</taxon>
        <taxon>Actinomycetota</taxon>
        <taxon>Actinomycetes</taxon>
        <taxon>Propionibacteriales</taxon>
        <taxon>Nocardioidaceae</taxon>
        <taxon>Nocardioides</taxon>
    </lineage>
</organism>
<evidence type="ECO:0000313" key="2">
    <source>
        <dbReference type="EMBL" id="NYG57510.1"/>
    </source>
</evidence>
<comment type="caution">
    <text evidence="2">The sequence shown here is derived from an EMBL/GenBank/DDBJ whole genome shotgun (WGS) entry which is preliminary data.</text>
</comment>
<accession>A0A7Y9UVJ4</accession>